<dbReference type="GO" id="GO:0032259">
    <property type="term" value="P:methylation"/>
    <property type="evidence" value="ECO:0007669"/>
    <property type="project" value="UniProtKB-KW"/>
</dbReference>
<feature type="region of interest" description="Disordered" evidence="8">
    <location>
        <begin position="467"/>
        <end position="495"/>
    </location>
</feature>
<feature type="compositionally biased region" description="Polar residues" evidence="8">
    <location>
        <begin position="209"/>
        <end position="220"/>
    </location>
</feature>
<feature type="region of interest" description="Disordered" evidence="8">
    <location>
        <begin position="274"/>
        <end position="317"/>
    </location>
</feature>
<feature type="region of interest" description="Disordered" evidence="8">
    <location>
        <begin position="916"/>
        <end position="942"/>
    </location>
</feature>
<feature type="region of interest" description="Disordered" evidence="8">
    <location>
        <begin position="412"/>
        <end position="440"/>
    </location>
</feature>
<evidence type="ECO:0000313" key="10">
    <source>
        <dbReference type="EMBL" id="KAG9322142.1"/>
    </source>
</evidence>
<feature type="compositionally biased region" description="Low complexity" evidence="8">
    <location>
        <begin position="229"/>
        <end position="242"/>
    </location>
</feature>
<feature type="region of interest" description="Disordered" evidence="8">
    <location>
        <begin position="1524"/>
        <end position="1548"/>
    </location>
</feature>
<dbReference type="Pfam" id="PF07669">
    <property type="entry name" value="Eco57I"/>
    <property type="match status" value="1"/>
</dbReference>
<reference evidence="10" key="1">
    <citation type="submission" date="2021-07" db="EMBL/GenBank/DDBJ databases">
        <title>Draft genome of Mortierella alpina, strain LL118, isolated from an aspen leaf litter sample.</title>
        <authorList>
            <person name="Yang S."/>
            <person name="Vinatzer B.A."/>
        </authorList>
    </citation>
    <scope>NUCLEOTIDE SEQUENCE</scope>
    <source>
        <strain evidence="10">LL118</strain>
    </source>
</reference>
<feature type="domain" description="Type II methyltransferase M.TaqI-like" evidence="9">
    <location>
        <begin position="993"/>
        <end position="1057"/>
    </location>
</feature>
<dbReference type="Proteomes" id="UP000717515">
    <property type="component" value="Unassembled WGS sequence"/>
</dbReference>
<dbReference type="InterPro" id="IPR011639">
    <property type="entry name" value="MethylTrfase_TaqI-like_dom"/>
</dbReference>
<dbReference type="SUPFAM" id="SSF53335">
    <property type="entry name" value="S-adenosyl-L-methionine-dependent methyltransferases"/>
    <property type="match status" value="1"/>
</dbReference>
<dbReference type="InterPro" id="IPR050953">
    <property type="entry name" value="N4_N6_ade-DNA_methylase"/>
</dbReference>
<comment type="catalytic activity">
    <reaction evidence="7">
        <text>a 2'-deoxyadenosine in DNA + S-adenosyl-L-methionine = an N(6)-methyl-2'-deoxyadenosine in DNA + S-adenosyl-L-homocysteine + H(+)</text>
        <dbReference type="Rhea" id="RHEA:15197"/>
        <dbReference type="Rhea" id="RHEA-COMP:12418"/>
        <dbReference type="Rhea" id="RHEA-COMP:12419"/>
        <dbReference type="ChEBI" id="CHEBI:15378"/>
        <dbReference type="ChEBI" id="CHEBI:57856"/>
        <dbReference type="ChEBI" id="CHEBI:59789"/>
        <dbReference type="ChEBI" id="CHEBI:90615"/>
        <dbReference type="ChEBI" id="CHEBI:90616"/>
        <dbReference type="EC" id="2.1.1.72"/>
    </reaction>
</comment>
<dbReference type="PANTHER" id="PTHR33841">
    <property type="entry name" value="DNA METHYLTRANSFERASE YEEA-RELATED"/>
    <property type="match status" value="1"/>
</dbReference>
<evidence type="ECO:0000259" key="9">
    <source>
        <dbReference type="Pfam" id="PF07669"/>
    </source>
</evidence>
<protein>
    <recommendedName>
        <fullName evidence="1">site-specific DNA-methyltransferase (adenine-specific)</fullName>
        <ecNumber evidence="1">2.1.1.72</ecNumber>
    </recommendedName>
</protein>
<dbReference type="GO" id="GO:0009007">
    <property type="term" value="F:site-specific DNA-methyltransferase (adenine-specific) activity"/>
    <property type="evidence" value="ECO:0007669"/>
    <property type="project" value="UniProtKB-EC"/>
</dbReference>
<feature type="compositionally biased region" description="Basic and acidic residues" evidence="8">
    <location>
        <begin position="166"/>
        <end position="178"/>
    </location>
</feature>
<feature type="compositionally biased region" description="Basic and acidic residues" evidence="8">
    <location>
        <begin position="195"/>
        <end position="205"/>
    </location>
</feature>
<evidence type="ECO:0000256" key="5">
    <source>
        <dbReference type="ARBA" id="ARBA00022747"/>
    </source>
</evidence>
<name>A0A9P8A0J6_MORAP</name>
<evidence type="ECO:0000256" key="4">
    <source>
        <dbReference type="ARBA" id="ARBA00022691"/>
    </source>
</evidence>
<organism evidence="10 11">
    <name type="scientific">Mortierella alpina</name>
    <name type="common">Oleaginous fungus</name>
    <name type="synonym">Mortierella renispora</name>
    <dbReference type="NCBI Taxonomy" id="64518"/>
    <lineage>
        <taxon>Eukaryota</taxon>
        <taxon>Fungi</taxon>
        <taxon>Fungi incertae sedis</taxon>
        <taxon>Mucoromycota</taxon>
        <taxon>Mortierellomycotina</taxon>
        <taxon>Mortierellomycetes</taxon>
        <taxon>Mortierellales</taxon>
        <taxon>Mortierellaceae</taxon>
        <taxon>Mortierella</taxon>
    </lineage>
</organism>
<feature type="compositionally biased region" description="Low complexity" evidence="8">
    <location>
        <begin position="308"/>
        <end position="317"/>
    </location>
</feature>
<dbReference type="PRINTS" id="PR00507">
    <property type="entry name" value="N12N6MTFRASE"/>
</dbReference>
<proteinExistence type="predicted"/>
<evidence type="ECO:0000256" key="7">
    <source>
        <dbReference type="ARBA" id="ARBA00047942"/>
    </source>
</evidence>
<keyword evidence="4" id="KW-0949">S-adenosyl-L-methionine</keyword>
<sequence>MKNTSSMHSIIFRNSIPPLFKIRTWDPRHAGNPLLESHSLPTPLSFSGPPAPSAPSAAAAASYGQPLQHPFFHPEPISRRKRGRSNYSAVLGSSNRDSNEENSALLATTGHYNPQFQALPFLPEPSPGAGQDHGTSSFSSQQAPTEKLQHGYPVHLADDSGPPAPRRRESLPKVDGLNKRPLILSPNVEQALDSKSQREALERRGSRPLQHQEQPQQSFSPYDMQQPESVSISGASASTSSSKQILPMPHFRTQLMQHSGDSSYQRRFYSSSSSLSSSKLPSSLPTLSSSSSPAPSVHKGTAARRQHSSSPVASPADASVAVSTQLGRLLISTKQHVSDVLESFIFPKDDRDVRRMTPNLEGVLVDLLNGMLQSHDAFATRDNLSSQEQPMDFRPTVIHSLAQFRDLLTHSSHPRHPASSFASATKPLAEASSPPPIVAGQRQHQHLPTRFYATFPEVMEVESDTDAHHDARGAPGVPRDESYIHGKQTMDDSGSTEMYKSTVEFLALMSAFVSVVCWLMRTRLSDVDTPRPDLQSEAGIRVQTRPVEMKDIDMRGLNDDRQMRGTIHDSSKLSVFLDFFSDRDNVLKPIKDAMTRTTSRNATENIQNESGHLDQEVGLFAWHYLLFGSDQDGPLERDGSSIDADAMRSVHFDVILNELYTTHILSMTVKEHQKDHGQFYTPPGIVDFMWKRTVREDEDLLGTLMAVSNSIEEGIGSHQDHAMEQLIPSALDPCLGVSTFLSCYIRLLIQEAQKGSAAEAIWNSESGSRLLLYQICEHVWGIELDGFAFWMARCGILAALMPLVQRVQELSRCNDYAALQEKRVRLPSKLPRLHLFRSDTLQLAVPKGNTPEIEWERYCIVKLRDPKRLQFDYIVTNPPYMIRKTGTFSTPDAEVFDWATLGAIIALDEGAAVDDKSRTTASLRSKQRTREPTLKPSRGVGDEVEAMDVAVDTGYEEAGNESDAEIGLSESGTSTPSTTSRSGRAFPPMRPGAKGMMQAYGYFIWFGAQRIKPHYGVLCMITASQWLTLEFAARIRAWLFNHCLMEEFFQFEPFKVFSKVQTDSLIFKIRALGSQHPDTAQAHRTVFLRHMDHHKPLAGILQDYSDFLAAGSPALLQSELSLNIMMSSKTRAELQAAILRETALPPTIGSSASSSSSSNSLPLTYSFAPMMPSSELTTHLLTLTQDLGGICSAGTKRINRLSAAEPLLWHRGPNTNPVYGLVVRMEYARSEFGEAMAQRWFRPAFYWNGKNSPEGASAAAAIASGSKAMHKEGVFWQGRDRLRLSKKEGSPAESYLVSVPDAQRMYGLCMVDKDAVKLLRQQVEQGVDGSHALWTYLTDVRNHFQPGLAVKKKKIAGAGGKQSSVDNDGVAFCSTNQCGFDVPEKIIHPINYGYFSKTQPRQRFFLDTSSLAVTNQCIYLTLNRMSHHYNEQRSPPLLYFLTLLNSSALQFFVLHHCQYDQQGRMRLFRDSMAKIPFQDGDVKHHPERTRYATRLGELMISLKEALYRLVSAWQLTGSQHGFGRPATAESIDGSGHNQPAANSGSFGGNQGLLDWVRRGGDAPAGMLMRTRQQVHRMLLSVNAHTQPASGPTFLPRADTDMDSVMTPEIGCGTLIGTPESSSMGSSSQDPQRPALISLTVEDRMARECDTIMQAIERAIEMIEGLQWAVDQYGYMLYGILPKFQKLLEMELKVVYSSKLESWIVPTSPLASSSSAAFASHQDPSLNSKVVINTALGQSSADSMEPGDTIRLQRWDGDTGAVSTENNNSGYTGTIPEYAQPLLARAQSSIQTLQSLLQAYPSFSQ</sequence>
<dbReference type="PROSITE" id="PS00092">
    <property type="entry name" value="N6_MTASE"/>
    <property type="match status" value="1"/>
</dbReference>
<accession>A0A9P8A0J6</accession>
<comment type="caution">
    <text evidence="10">The sequence shown here is derived from an EMBL/GenBank/DDBJ whole genome shotgun (WGS) entry which is preliminary data.</text>
</comment>
<feature type="compositionally biased region" description="Low complexity" evidence="8">
    <location>
        <begin position="969"/>
        <end position="984"/>
    </location>
</feature>
<dbReference type="EMBL" id="JAIFTL010000163">
    <property type="protein sequence ID" value="KAG9322142.1"/>
    <property type="molecule type" value="Genomic_DNA"/>
</dbReference>
<dbReference type="InterPro" id="IPR029063">
    <property type="entry name" value="SAM-dependent_MTases_sf"/>
</dbReference>
<evidence type="ECO:0000256" key="3">
    <source>
        <dbReference type="ARBA" id="ARBA00022679"/>
    </source>
</evidence>
<evidence type="ECO:0000256" key="2">
    <source>
        <dbReference type="ARBA" id="ARBA00022603"/>
    </source>
</evidence>
<feature type="compositionally biased region" description="Polar residues" evidence="8">
    <location>
        <begin position="133"/>
        <end position="144"/>
    </location>
</feature>
<dbReference type="EC" id="2.1.1.72" evidence="1"/>
<evidence type="ECO:0000313" key="11">
    <source>
        <dbReference type="Proteomes" id="UP000717515"/>
    </source>
</evidence>
<feature type="region of interest" description="Disordered" evidence="8">
    <location>
        <begin position="958"/>
        <end position="990"/>
    </location>
</feature>
<evidence type="ECO:0000256" key="6">
    <source>
        <dbReference type="ARBA" id="ARBA00023125"/>
    </source>
</evidence>
<keyword evidence="3" id="KW-0808">Transferase</keyword>
<feature type="compositionally biased region" description="Low complexity" evidence="8">
    <location>
        <begin position="274"/>
        <end position="296"/>
    </location>
</feature>
<feature type="compositionally biased region" description="Polar residues" evidence="8">
    <location>
        <begin position="1535"/>
        <end position="1544"/>
    </location>
</feature>
<evidence type="ECO:0000256" key="1">
    <source>
        <dbReference type="ARBA" id="ARBA00011900"/>
    </source>
</evidence>
<dbReference type="InterPro" id="IPR002052">
    <property type="entry name" value="DNA_methylase_N6_adenine_CS"/>
</dbReference>
<gene>
    <name evidence="10" type="ORF">KVV02_004262</name>
</gene>
<dbReference type="PANTHER" id="PTHR33841:SF6">
    <property type="entry name" value="TYPE II METHYLTRANSFERASE M.HINDII"/>
    <property type="match status" value="1"/>
</dbReference>
<feature type="region of interest" description="Disordered" evidence="8">
    <location>
        <begin position="41"/>
        <end position="100"/>
    </location>
</feature>
<evidence type="ECO:0000256" key="8">
    <source>
        <dbReference type="SAM" id="MobiDB-lite"/>
    </source>
</evidence>
<keyword evidence="5" id="KW-0680">Restriction system</keyword>
<feature type="compositionally biased region" description="Polar residues" evidence="8">
    <location>
        <begin position="85"/>
        <end position="100"/>
    </location>
</feature>
<keyword evidence="2" id="KW-0489">Methyltransferase</keyword>
<dbReference type="GO" id="GO:0009307">
    <property type="term" value="P:DNA restriction-modification system"/>
    <property type="evidence" value="ECO:0007669"/>
    <property type="project" value="UniProtKB-KW"/>
</dbReference>
<feature type="compositionally biased region" description="Basic and acidic residues" evidence="8">
    <location>
        <begin position="467"/>
        <end position="490"/>
    </location>
</feature>
<dbReference type="Gene3D" id="3.40.50.150">
    <property type="entry name" value="Vaccinia Virus protein VP39"/>
    <property type="match status" value="1"/>
</dbReference>
<feature type="region of interest" description="Disordered" evidence="8">
    <location>
        <begin position="116"/>
        <end position="243"/>
    </location>
</feature>
<dbReference type="GO" id="GO:0003677">
    <property type="term" value="F:DNA binding"/>
    <property type="evidence" value="ECO:0007669"/>
    <property type="project" value="UniProtKB-KW"/>
</dbReference>
<keyword evidence="6" id="KW-0238">DNA-binding</keyword>